<accession>A0A381YAQ9</accession>
<organism evidence="1">
    <name type="scientific">marine metagenome</name>
    <dbReference type="NCBI Taxonomy" id="408172"/>
    <lineage>
        <taxon>unclassified sequences</taxon>
        <taxon>metagenomes</taxon>
        <taxon>ecological metagenomes</taxon>
    </lineage>
</organism>
<reference evidence="1" key="1">
    <citation type="submission" date="2018-05" db="EMBL/GenBank/DDBJ databases">
        <authorList>
            <person name="Lanie J.A."/>
            <person name="Ng W.-L."/>
            <person name="Kazmierczak K.M."/>
            <person name="Andrzejewski T.M."/>
            <person name="Davidsen T.M."/>
            <person name="Wayne K.J."/>
            <person name="Tettelin H."/>
            <person name="Glass J.I."/>
            <person name="Rusch D."/>
            <person name="Podicherti R."/>
            <person name="Tsui H.-C.T."/>
            <person name="Winkler M.E."/>
        </authorList>
    </citation>
    <scope>NUCLEOTIDE SEQUENCE</scope>
</reference>
<dbReference type="Gene3D" id="2.30.30.100">
    <property type="match status" value="1"/>
</dbReference>
<dbReference type="EMBL" id="UINC01017777">
    <property type="protein sequence ID" value="SVA74085.1"/>
    <property type="molecule type" value="Genomic_DNA"/>
</dbReference>
<dbReference type="AlphaFoldDB" id="A0A381YAQ9"/>
<sequence>MDIMASEILICRLITGEDVIGKITEGSKVITIHKGYVIIPTQSAKGQPIQLMMTPYAPYSDGDIVEVKSDKVVSITKPKEHIKQNYINSTSSIVTPGKKQLITETGLPTLDK</sequence>
<evidence type="ECO:0000313" key="1">
    <source>
        <dbReference type="EMBL" id="SVA74085.1"/>
    </source>
</evidence>
<name>A0A381YAQ9_9ZZZZ</name>
<protein>
    <submittedName>
        <fullName evidence="1">Uncharacterized protein</fullName>
    </submittedName>
</protein>
<gene>
    <name evidence="1" type="ORF">METZ01_LOCUS126939</name>
</gene>
<proteinExistence type="predicted"/>